<dbReference type="SUPFAM" id="SSF81383">
    <property type="entry name" value="F-box domain"/>
    <property type="match status" value="1"/>
</dbReference>
<accession>A0A397V5H8</accession>
<dbReference type="InterPro" id="IPR001810">
    <property type="entry name" value="F-box_dom"/>
</dbReference>
<organism evidence="2 3">
    <name type="scientific">Gigaspora rosea</name>
    <dbReference type="NCBI Taxonomy" id="44941"/>
    <lineage>
        <taxon>Eukaryota</taxon>
        <taxon>Fungi</taxon>
        <taxon>Fungi incertae sedis</taxon>
        <taxon>Mucoromycota</taxon>
        <taxon>Glomeromycotina</taxon>
        <taxon>Glomeromycetes</taxon>
        <taxon>Diversisporales</taxon>
        <taxon>Gigasporaceae</taxon>
        <taxon>Gigaspora</taxon>
    </lineage>
</organism>
<proteinExistence type="predicted"/>
<protein>
    <recommendedName>
        <fullName evidence="1">F-box domain-containing protein</fullName>
    </recommendedName>
</protein>
<dbReference type="EMBL" id="QKWP01000822">
    <property type="protein sequence ID" value="RIB14546.1"/>
    <property type="molecule type" value="Genomic_DNA"/>
</dbReference>
<dbReference type="InterPro" id="IPR036047">
    <property type="entry name" value="F-box-like_dom_sf"/>
</dbReference>
<dbReference type="AlphaFoldDB" id="A0A397V5H8"/>
<feature type="domain" description="F-box" evidence="1">
    <location>
        <begin position="6"/>
        <end position="45"/>
    </location>
</feature>
<dbReference type="Proteomes" id="UP000266673">
    <property type="component" value="Unassembled WGS sequence"/>
</dbReference>
<keyword evidence="3" id="KW-1185">Reference proteome</keyword>
<evidence type="ECO:0000313" key="2">
    <source>
        <dbReference type="EMBL" id="RIB14546.1"/>
    </source>
</evidence>
<evidence type="ECO:0000313" key="3">
    <source>
        <dbReference type="Proteomes" id="UP000266673"/>
    </source>
</evidence>
<dbReference type="SUPFAM" id="SSF52047">
    <property type="entry name" value="RNI-like"/>
    <property type="match status" value="1"/>
</dbReference>
<gene>
    <name evidence="2" type="ORF">C2G38_2095609</name>
</gene>
<name>A0A397V5H8_9GLOM</name>
<dbReference type="Gene3D" id="3.80.10.10">
    <property type="entry name" value="Ribonuclease Inhibitor"/>
    <property type="match status" value="1"/>
</dbReference>
<sequence>MGDLPELMEIILNNLNGEFKSLYSCALVSRHWCKIAIPILWRDPFSFDKKPMYISRYFSSLNEEDKFIVEGYGLNIDFPNTLFYYAKFLKILNLLCLMDKVEKWIQFKIFGSQERIILNTVKDNITNLLFKLFVESGATLSKLDYDISNFTIKPKVFYSLGKNEHFFSKLQDIVISVETDSDFLNIEENDTLLRILAKKATKVYTLKFDLFDYILKPRLYRLLANIIKSQEHLRRFELSCEEGLQSEFYGVISALESQRYTLQEIKLDNCAYSTEFNVLKNCDELEELHILNCEEEELLKALDTDFCHISTLEICSYSIDALIIIPILENSYIFLQRLKLYSEDQEVYTQQLLKTLMTFCPNLTYLYISFIKFSDQLLKLIDSLRKLQFLTLSLIDNEKSNEIVKIHVMQLAKILPLKLQYLDLDITGKWLLCPHIDILLKYCDAPLKKLIFSKDPDEKKIIDAIIRFCVRKKSLIYVNIGRIVKFNDNFNNNYWNNLKKNLEVYIKLVPYECIVVDC</sequence>
<dbReference type="OrthoDB" id="2788229at2759"/>
<reference evidence="2 3" key="1">
    <citation type="submission" date="2018-06" db="EMBL/GenBank/DDBJ databases">
        <title>Comparative genomics reveals the genomic features of Rhizophagus irregularis, R. cerebriforme, R. diaphanum and Gigaspora rosea, and their symbiotic lifestyle signature.</title>
        <authorList>
            <person name="Morin E."/>
            <person name="San Clemente H."/>
            <person name="Chen E.C.H."/>
            <person name="De La Providencia I."/>
            <person name="Hainaut M."/>
            <person name="Kuo A."/>
            <person name="Kohler A."/>
            <person name="Murat C."/>
            <person name="Tang N."/>
            <person name="Roy S."/>
            <person name="Loubradou J."/>
            <person name="Henrissat B."/>
            <person name="Grigoriev I.V."/>
            <person name="Corradi N."/>
            <person name="Roux C."/>
            <person name="Martin F.M."/>
        </authorList>
    </citation>
    <scope>NUCLEOTIDE SEQUENCE [LARGE SCALE GENOMIC DNA]</scope>
    <source>
        <strain evidence="2 3">DAOM 194757</strain>
    </source>
</reference>
<comment type="caution">
    <text evidence="2">The sequence shown here is derived from an EMBL/GenBank/DDBJ whole genome shotgun (WGS) entry which is preliminary data.</text>
</comment>
<dbReference type="InterPro" id="IPR032675">
    <property type="entry name" value="LRR_dom_sf"/>
</dbReference>
<dbReference type="Pfam" id="PF12937">
    <property type="entry name" value="F-box-like"/>
    <property type="match status" value="1"/>
</dbReference>
<evidence type="ECO:0000259" key="1">
    <source>
        <dbReference type="Pfam" id="PF12937"/>
    </source>
</evidence>